<dbReference type="KEGG" id="tcb:TCARB_0456"/>
<dbReference type="EMBL" id="CP007493">
    <property type="protein sequence ID" value="AJB41524.1"/>
    <property type="molecule type" value="Genomic_DNA"/>
</dbReference>
<gene>
    <name evidence="1" type="ORF">TCARB_0456</name>
</gene>
<sequence length="45" mass="5296">MYFVLSINLSLYLEIKQKTMTKELKKDQATKKLLGKNVCEKIICF</sequence>
<evidence type="ECO:0000313" key="2">
    <source>
        <dbReference type="Proteomes" id="UP000266720"/>
    </source>
</evidence>
<dbReference type="Proteomes" id="UP000266720">
    <property type="component" value="Chromosome"/>
</dbReference>
<reference evidence="2" key="1">
    <citation type="book" date="2010" name="EXTREMOPHILES" publisher="0:0-0">
        <title>Complete genome sequences of ten hyperthermophilic archaea reveal their metabolic capabilities and possible ecological roles.</title>
        <editorList>
            <person name="?"/>
        </editorList>
        <authorList>
            <person name="Ravin N.V."/>
            <person name="Mardanov A.V."/>
            <person name="Bonch-Osmolovskaya E.A."/>
            <person name="Skryabin K.G."/>
        </authorList>
    </citation>
    <scope>NUCLEOTIDE SEQUENCE [LARGE SCALE GENOMIC DNA]</scope>
    <source>
        <strain evidence="2">1505</strain>
    </source>
</reference>
<dbReference type="AlphaFoldDB" id="A0A3G1A846"/>
<name>A0A3G1A846_9CREN</name>
<organism evidence="1 2">
    <name type="scientific">Thermofilum adornatum 1505</name>
    <dbReference type="NCBI Taxonomy" id="697581"/>
    <lineage>
        <taxon>Archaea</taxon>
        <taxon>Thermoproteota</taxon>
        <taxon>Thermoprotei</taxon>
        <taxon>Thermofilales</taxon>
        <taxon>Thermofilaceae</taxon>
        <taxon>Thermofilum</taxon>
    </lineage>
</organism>
<accession>A0A3G1A846</accession>
<proteinExistence type="predicted"/>
<evidence type="ECO:0000313" key="1">
    <source>
        <dbReference type="EMBL" id="AJB41524.1"/>
    </source>
</evidence>
<protein>
    <submittedName>
        <fullName evidence="1">Uncharacterized protein</fullName>
    </submittedName>
</protein>